<gene>
    <name evidence="2" type="ORF">S01H1_01867</name>
</gene>
<keyword evidence="1" id="KW-0812">Transmembrane</keyword>
<keyword evidence="1" id="KW-1133">Transmembrane helix</keyword>
<comment type="caution">
    <text evidence="2">The sequence shown here is derived from an EMBL/GenBank/DDBJ whole genome shotgun (WGS) entry which is preliminary data.</text>
</comment>
<keyword evidence="1" id="KW-0472">Membrane</keyword>
<dbReference type="AlphaFoldDB" id="X0U4K0"/>
<accession>X0U4K0</accession>
<name>X0U4K0_9ZZZZ</name>
<feature type="transmembrane region" description="Helical" evidence="1">
    <location>
        <begin position="12"/>
        <end position="39"/>
    </location>
</feature>
<organism evidence="2">
    <name type="scientific">marine sediment metagenome</name>
    <dbReference type="NCBI Taxonomy" id="412755"/>
    <lineage>
        <taxon>unclassified sequences</taxon>
        <taxon>metagenomes</taxon>
        <taxon>ecological metagenomes</taxon>
    </lineage>
</organism>
<reference evidence="2" key="1">
    <citation type="journal article" date="2014" name="Front. Microbiol.">
        <title>High frequency of phylogenetically diverse reductive dehalogenase-homologous genes in deep subseafloor sedimentary metagenomes.</title>
        <authorList>
            <person name="Kawai M."/>
            <person name="Futagami T."/>
            <person name="Toyoda A."/>
            <person name="Takaki Y."/>
            <person name="Nishi S."/>
            <person name="Hori S."/>
            <person name="Arai W."/>
            <person name="Tsubouchi T."/>
            <person name="Morono Y."/>
            <person name="Uchiyama I."/>
            <person name="Ito T."/>
            <person name="Fujiyama A."/>
            <person name="Inagaki F."/>
            <person name="Takami H."/>
        </authorList>
    </citation>
    <scope>NUCLEOTIDE SEQUENCE</scope>
    <source>
        <strain evidence="2">Expedition CK06-06</strain>
    </source>
</reference>
<evidence type="ECO:0000313" key="2">
    <source>
        <dbReference type="EMBL" id="GAF83410.1"/>
    </source>
</evidence>
<dbReference type="EMBL" id="BARS01000851">
    <property type="protein sequence ID" value="GAF83410.1"/>
    <property type="molecule type" value="Genomic_DNA"/>
</dbReference>
<protein>
    <submittedName>
        <fullName evidence="2">Uncharacterized protein</fullName>
    </submittedName>
</protein>
<evidence type="ECO:0000256" key="1">
    <source>
        <dbReference type="SAM" id="Phobius"/>
    </source>
</evidence>
<feature type="non-terminal residue" evidence="2">
    <location>
        <position position="43"/>
    </location>
</feature>
<proteinExistence type="predicted"/>
<sequence>MDRIFKVDIKIVFMIFVILDIFCVGLGMGVPFFCILFGFPVGW</sequence>